<evidence type="ECO:0000256" key="1">
    <source>
        <dbReference type="SAM" id="SignalP"/>
    </source>
</evidence>
<dbReference type="AlphaFoldDB" id="A0A5C5VY83"/>
<comment type="caution">
    <text evidence="2">The sequence shown here is derived from an EMBL/GenBank/DDBJ whole genome shotgun (WGS) entry which is preliminary data.</text>
</comment>
<protein>
    <submittedName>
        <fullName evidence="2">Uncharacterized protein</fullName>
    </submittedName>
</protein>
<organism evidence="2 3">
    <name type="scientific">Botrimarina hoheduenensis</name>
    <dbReference type="NCBI Taxonomy" id="2528000"/>
    <lineage>
        <taxon>Bacteria</taxon>
        <taxon>Pseudomonadati</taxon>
        <taxon>Planctomycetota</taxon>
        <taxon>Planctomycetia</taxon>
        <taxon>Pirellulales</taxon>
        <taxon>Lacipirellulaceae</taxon>
        <taxon>Botrimarina</taxon>
    </lineage>
</organism>
<evidence type="ECO:0000313" key="2">
    <source>
        <dbReference type="EMBL" id="TWT42975.1"/>
    </source>
</evidence>
<sequence length="745" mass="78643" precursor="true">MWLVLLAMAPSATPVTALEFRQNVAFSTGNQSLWAPGQAVNRTFVFDDLRAELDAQIPSVNFDPVKSALQLLDGLLGTGVADLLGVGVSVGGGISGEAGIEFGYHVNGGLFHMNYPGRSSLDFATYAGTGAIASGRDNRISTAFLPGLSAPIDPSRGIGSPLSIRGGGGYDVRDLPGAGFETFQNPSFGTQFPNASAWADMYVNASASATMEVNALFEKFTVRVPGIDVNERVRLAEVNPTGIYVGGIDKGISFGQPINLPGVGQVTLSYPDVTVTSTGPDGAGVLRGSASKPIVSLQAQLEKLVPVVGAFLSNKVGPFGYTIVETLGGPTLNLYQDVSFTPQPRVELAFSKPVLRRMPNGSLEPTNLINVALGESLDIQPMFGSSSVIDVQPTYYLNNTFTNQIGLSLGVDFDIDALKLMTPVGNLGPALHKDLTFSDLARIPVGNFQFQMPMTPVHARRFVLSTVNPTTLIDGASLTLQSSQLLSSDPVTGRETHRFVANDAATMTSYTFDVTGTGISILGAPELDVQFALVADSDVIVTHPQTGQPVANLGRHLCYACDYDYSEFFADPIDLVTPEGTLFVNPFFDFTSGIVDTSGDPNLNGNNYYHTSNSVEAVLDPITTEPVAVPPGVLFSNLNEPHRDATPIGVGPGDYWAAQSFYTGDSQYALRSIRAMVAATGGSPDVVAGLYKFAEGEFTIGELVAVLTPQELTSDGLPPIYVPPAMRESGLLNSTPLALRSGGAC</sequence>
<reference evidence="2 3" key="1">
    <citation type="submission" date="2019-02" db="EMBL/GenBank/DDBJ databases">
        <title>Deep-cultivation of Planctomycetes and their phenomic and genomic characterization uncovers novel biology.</title>
        <authorList>
            <person name="Wiegand S."/>
            <person name="Jogler M."/>
            <person name="Boedeker C."/>
            <person name="Pinto D."/>
            <person name="Vollmers J."/>
            <person name="Rivas-Marin E."/>
            <person name="Kohn T."/>
            <person name="Peeters S.H."/>
            <person name="Heuer A."/>
            <person name="Rast P."/>
            <person name="Oberbeckmann S."/>
            <person name="Bunk B."/>
            <person name="Jeske O."/>
            <person name="Meyerdierks A."/>
            <person name="Storesund J.E."/>
            <person name="Kallscheuer N."/>
            <person name="Luecker S."/>
            <person name="Lage O.M."/>
            <person name="Pohl T."/>
            <person name="Merkel B.J."/>
            <person name="Hornburger P."/>
            <person name="Mueller R.-W."/>
            <person name="Bruemmer F."/>
            <person name="Labrenz M."/>
            <person name="Spormann A.M."/>
            <person name="Op Den Camp H."/>
            <person name="Overmann J."/>
            <person name="Amann R."/>
            <person name="Jetten M.S.M."/>
            <person name="Mascher T."/>
            <person name="Medema M.H."/>
            <person name="Devos D.P."/>
            <person name="Kaster A.-K."/>
            <person name="Ovreas L."/>
            <person name="Rohde M."/>
            <person name="Galperin M.Y."/>
            <person name="Jogler C."/>
        </authorList>
    </citation>
    <scope>NUCLEOTIDE SEQUENCE [LARGE SCALE GENOMIC DNA]</scope>
    <source>
        <strain evidence="2 3">Pla111</strain>
    </source>
</reference>
<dbReference type="RefSeq" id="WP_146574843.1">
    <property type="nucleotide sequence ID" value="NZ_SJPH01000005.1"/>
</dbReference>
<dbReference type="EMBL" id="SJPH01000005">
    <property type="protein sequence ID" value="TWT42975.1"/>
    <property type="molecule type" value="Genomic_DNA"/>
</dbReference>
<keyword evidence="1" id="KW-0732">Signal</keyword>
<feature type="chain" id="PRO_5023143583" evidence="1">
    <location>
        <begin position="18"/>
        <end position="745"/>
    </location>
</feature>
<proteinExistence type="predicted"/>
<evidence type="ECO:0000313" key="3">
    <source>
        <dbReference type="Proteomes" id="UP000318995"/>
    </source>
</evidence>
<dbReference type="Proteomes" id="UP000318995">
    <property type="component" value="Unassembled WGS sequence"/>
</dbReference>
<name>A0A5C5VY83_9BACT</name>
<gene>
    <name evidence="2" type="ORF">Pla111_26130</name>
</gene>
<feature type="signal peptide" evidence="1">
    <location>
        <begin position="1"/>
        <end position="17"/>
    </location>
</feature>
<keyword evidence="3" id="KW-1185">Reference proteome</keyword>
<accession>A0A5C5VY83</accession>